<evidence type="ECO:0000313" key="7">
    <source>
        <dbReference type="Proteomes" id="UP000042527"/>
    </source>
</evidence>
<dbReference type="EMBL" id="CDNC01000051">
    <property type="protein sequence ID" value="CEM63426.1"/>
    <property type="molecule type" value="Genomic_DNA"/>
</dbReference>
<dbReference type="GO" id="GO:0070566">
    <property type="term" value="F:adenylyltransferase activity"/>
    <property type="evidence" value="ECO:0007669"/>
    <property type="project" value="InterPro"/>
</dbReference>
<dbReference type="SUPFAM" id="SSF81301">
    <property type="entry name" value="Nucleotidyltransferase"/>
    <property type="match status" value="1"/>
</dbReference>
<evidence type="ECO:0000256" key="3">
    <source>
        <dbReference type="ARBA" id="ARBA00047831"/>
    </source>
</evidence>
<dbReference type="Gene3D" id="3.30.460.10">
    <property type="entry name" value="Beta Polymerase, domain 2"/>
    <property type="match status" value="1"/>
</dbReference>
<proteinExistence type="predicted"/>
<feature type="domain" description="Adenylyltransferase AadA C-terminal" evidence="5">
    <location>
        <begin position="150"/>
        <end position="232"/>
    </location>
</feature>
<evidence type="ECO:0000256" key="2">
    <source>
        <dbReference type="ARBA" id="ARBA00023251"/>
    </source>
</evidence>
<comment type="catalytic activity">
    <reaction evidence="3">
        <text>spectinomycin + ATP = 9-O-adenylylspectinomycin + diphosphate</text>
        <dbReference type="Rhea" id="RHEA:63228"/>
        <dbReference type="ChEBI" id="CHEBI:30616"/>
        <dbReference type="ChEBI" id="CHEBI:33019"/>
        <dbReference type="ChEBI" id="CHEBI:146260"/>
        <dbReference type="ChEBI" id="CHEBI:146261"/>
    </reaction>
</comment>
<dbReference type="InterPro" id="IPR024172">
    <property type="entry name" value="AadA/Aad9"/>
</dbReference>
<keyword evidence="7" id="KW-1185">Reference proteome</keyword>
<dbReference type="AlphaFoldDB" id="A0A0B7H399"/>
<dbReference type="CDD" id="cd05403">
    <property type="entry name" value="NT_KNTase_like"/>
    <property type="match status" value="1"/>
</dbReference>
<evidence type="ECO:0000313" key="6">
    <source>
        <dbReference type="EMBL" id="CEM63426.1"/>
    </source>
</evidence>
<organism evidence="6 7">
    <name type="scientific">Treponema phagedenis</name>
    <dbReference type="NCBI Taxonomy" id="162"/>
    <lineage>
        <taxon>Bacteria</taxon>
        <taxon>Pseudomonadati</taxon>
        <taxon>Spirochaetota</taxon>
        <taxon>Spirochaetia</taxon>
        <taxon>Spirochaetales</taxon>
        <taxon>Treponemataceae</taxon>
        <taxon>Treponema</taxon>
    </lineage>
</organism>
<gene>
    <name evidence="6" type="ORF">TPHV1_90055</name>
</gene>
<dbReference type="RefSeq" id="WP_024753548.1">
    <property type="nucleotide sequence ID" value="NZ_CDNC01000051.1"/>
</dbReference>
<evidence type="ECO:0000256" key="1">
    <source>
        <dbReference type="ARBA" id="ARBA00022679"/>
    </source>
</evidence>
<sequence length="262" mass="30168">MILSEIKNLLKDFVEHSKKILKDNLVGVYLHGSLVMECFNPEKSDIDLIVVINQPLLNSVKREYMDMVVKCNDLAPAKGIEMSIVLRGVCNPFAYPTPFELHFSSMHLKWYKDNPEEYIRKMNGEDIDLAAHFTILNKRGSCLYGAPIKSVFAEVPNSNYMDSICNDISDAKENIEKDTMYLVLNLARVLAYKEDGLILSKKECVEWAIKKLPKEYHKLIEDAMREYTENIKIMYDIVLAKRYAKYAIMRIQQGINSTNPSL</sequence>
<evidence type="ECO:0000259" key="4">
    <source>
        <dbReference type="Pfam" id="PF01909"/>
    </source>
</evidence>
<evidence type="ECO:0000259" key="5">
    <source>
        <dbReference type="Pfam" id="PF13427"/>
    </source>
</evidence>
<dbReference type="Pfam" id="PF01909">
    <property type="entry name" value="NTP_transf_2"/>
    <property type="match status" value="1"/>
</dbReference>
<name>A0A0B7H399_TREPH</name>
<keyword evidence="2" id="KW-0046">Antibiotic resistance</keyword>
<dbReference type="InterPro" id="IPR043519">
    <property type="entry name" value="NT_sf"/>
</dbReference>
<reference evidence="7" key="1">
    <citation type="submission" date="2015-01" db="EMBL/GenBank/DDBJ databases">
        <authorList>
            <person name="Manzoor Shahid"/>
            <person name="Zubair Saima"/>
        </authorList>
    </citation>
    <scope>NUCLEOTIDE SEQUENCE [LARGE SCALE GENOMIC DNA]</scope>
    <source>
        <strain evidence="7">V1</strain>
    </source>
</reference>
<dbReference type="GeneID" id="57753059"/>
<dbReference type="InterPro" id="IPR025184">
    <property type="entry name" value="AadA_C"/>
</dbReference>
<dbReference type="GO" id="GO:0046677">
    <property type="term" value="P:response to antibiotic"/>
    <property type="evidence" value="ECO:0007669"/>
    <property type="project" value="UniProtKB-KW"/>
</dbReference>
<dbReference type="InterPro" id="IPR002934">
    <property type="entry name" value="Polymerase_NTP_transf_dom"/>
</dbReference>
<protein>
    <submittedName>
        <fullName evidence="6">Acetyltransferase</fullName>
    </submittedName>
</protein>
<accession>A0A0B7H399</accession>
<dbReference type="Proteomes" id="UP000042527">
    <property type="component" value="Unassembled WGS sequence"/>
</dbReference>
<dbReference type="Pfam" id="PF13427">
    <property type="entry name" value="AadA_C"/>
    <property type="match status" value="1"/>
</dbReference>
<dbReference type="OrthoDB" id="5643411at2"/>
<keyword evidence="1 6" id="KW-0808">Transferase</keyword>
<feature type="domain" description="Polymerase nucleotidyl transferase" evidence="4">
    <location>
        <begin position="18"/>
        <end position="73"/>
    </location>
</feature>
<dbReference type="PIRSF" id="PIRSF000819">
    <property type="entry name" value="Streptomycin_3-adenylyltransf"/>
    <property type="match status" value="1"/>
</dbReference>